<name>A0A0H3H668_KLEM8</name>
<evidence type="ECO:0000313" key="4">
    <source>
        <dbReference type="Proteomes" id="UP000007843"/>
    </source>
</evidence>
<dbReference type="InterPro" id="IPR018537">
    <property type="entry name" value="Peptidoglycan-bd_3"/>
</dbReference>
<feature type="domain" description="Peptidoglycan binding" evidence="2">
    <location>
        <begin position="92"/>
        <end position="176"/>
    </location>
</feature>
<evidence type="ECO:0000259" key="1">
    <source>
        <dbReference type="Pfam" id="PF05838"/>
    </source>
</evidence>
<evidence type="ECO:0000313" key="3">
    <source>
        <dbReference type="EMBL" id="AEX03823.1"/>
    </source>
</evidence>
<proteinExistence type="predicted"/>
<dbReference type="Pfam" id="PF09374">
    <property type="entry name" value="PG_binding_3"/>
    <property type="match status" value="1"/>
</dbReference>
<dbReference type="CDD" id="cd13926">
    <property type="entry name" value="N-acetylmuramidase_GH108"/>
    <property type="match status" value="1"/>
</dbReference>
<dbReference type="Proteomes" id="UP000007843">
    <property type="component" value="Chromosome"/>
</dbReference>
<organism evidence="3 4">
    <name type="scientific">Klebsiella michiganensis (strain ATCC 8724 / DSM 4798 / JCM 20051 / NBRC 3318 / NRRL B-199 / KCTC 1686 / BUCSAV 143 / CCM 1901)</name>
    <dbReference type="NCBI Taxonomy" id="1006551"/>
    <lineage>
        <taxon>Bacteria</taxon>
        <taxon>Pseudomonadati</taxon>
        <taxon>Pseudomonadota</taxon>
        <taxon>Gammaproteobacteria</taxon>
        <taxon>Enterobacterales</taxon>
        <taxon>Enterobacteriaceae</taxon>
        <taxon>Klebsiella/Raoultella group</taxon>
        <taxon>Klebsiella</taxon>
    </lineage>
</organism>
<dbReference type="RefSeq" id="WP_014227857.1">
    <property type="nucleotide sequence ID" value="NC_016612.1"/>
</dbReference>
<dbReference type="Gene3D" id="1.20.141.10">
    <property type="entry name" value="Chitosanase, subunit A, domain 1"/>
    <property type="match status" value="1"/>
</dbReference>
<feature type="domain" description="TtsA-like Glycoside hydrolase family 108" evidence="1">
    <location>
        <begin position="6"/>
        <end position="88"/>
    </location>
</feature>
<dbReference type="EMBL" id="CP003218">
    <property type="protein sequence ID" value="AEX03823.1"/>
    <property type="molecule type" value="Genomic_DNA"/>
</dbReference>
<dbReference type="Pfam" id="PF05838">
    <property type="entry name" value="Glyco_hydro_108"/>
    <property type="match status" value="1"/>
</dbReference>
<dbReference type="InterPro" id="IPR023346">
    <property type="entry name" value="Lysozyme-like_dom_sf"/>
</dbReference>
<dbReference type="AlphaFoldDB" id="A0A0H3H668"/>
<sequence>MNPIIDGILAMEGGYSLNPKDKGGATNWGITEATARAHGYTGEMINLTRTEAFSILEEDYWIKPGFEQISTLSWPISFELCDAAVNIGPHYPCVWLQRWLNALNREERSYQDIKTDGKIGPRTLAALKHFLTLRGKQGEEVLVKALNCSQGAYYLDITEKNRQNEEFIFGWMKARVK</sequence>
<reference evidence="3 4" key="1">
    <citation type="journal article" date="2012" name="J. Bacteriol.">
        <title>Complete genome sequence of Klebsiella oxytoca KCTC 1686, used in production of 2,3-butanediol.</title>
        <authorList>
            <person name="Shin S.H."/>
            <person name="Kim S."/>
            <person name="Kim J.Y."/>
            <person name="Lee S."/>
            <person name="Um Y."/>
            <person name="Oh M.K."/>
            <person name="Kim Y.R."/>
            <person name="Lee J."/>
            <person name="Yang K.S."/>
        </authorList>
    </citation>
    <scope>NUCLEOTIDE SEQUENCE [LARGE SCALE GENOMIC DNA]</scope>
    <source>
        <strain evidence="4">ATCC 8724 / DSM 4798 / JCM 20051 / NBRC 3318 / NRRL B-199 / KCTC 1686</strain>
    </source>
</reference>
<dbReference type="HOGENOM" id="CLU_082693_2_0_6"/>
<protein>
    <submittedName>
        <fullName evidence="3">Uncharacterized protein</fullName>
    </submittedName>
</protein>
<dbReference type="InterPro" id="IPR008565">
    <property type="entry name" value="TtsA-like_GH18_dom"/>
</dbReference>
<dbReference type="KEGG" id="kox:KOX_10485"/>
<accession>A0A0H3H668</accession>
<gene>
    <name evidence="3" type="ordered locus">KOX_10485</name>
</gene>
<evidence type="ECO:0000259" key="2">
    <source>
        <dbReference type="Pfam" id="PF09374"/>
    </source>
</evidence>
<dbReference type="SUPFAM" id="SSF53955">
    <property type="entry name" value="Lysozyme-like"/>
    <property type="match status" value="1"/>
</dbReference>